<proteinExistence type="predicted"/>
<name>I4B7H6_TURPD</name>
<gene>
    <name evidence="3" type="ordered locus">Turpa_2593</name>
</gene>
<dbReference type="AlphaFoldDB" id="I4B7H6"/>
<protein>
    <submittedName>
        <fullName evidence="3">Uncharacterized protein</fullName>
    </submittedName>
</protein>
<evidence type="ECO:0000313" key="3">
    <source>
        <dbReference type="EMBL" id="AFM13233.1"/>
    </source>
</evidence>
<evidence type="ECO:0000313" key="4">
    <source>
        <dbReference type="Proteomes" id="UP000006048"/>
    </source>
</evidence>
<feature type="signal peptide" evidence="2">
    <location>
        <begin position="1"/>
        <end position="21"/>
    </location>
</feature>
<feature type="chain" id="PRO_5003686391" evidence="2">
    <location>
        <begin position="22"/>
        <end position="216"/>
    </location>
</feature>
<dbReference type="RefSeq" id="WP_014803738.1">
    <property type="nucleotide sequence ID" value="NC_018020.1"/>
</dbReference>
<dbReference type="HOGENOM" id="CLU_1277159_0_0_12"/>
<dbReference type="Proteomes" id="UP000006048">
    <property type="component" value="Chromosome"/>
</dbReference>
<feature type="region of interest" description="Disordered" evidence="1">
    <location>
        <begin position="21"/>
        <end position="72"/>
    </location>
</feature>
<keyword evidence="4" id="KW-1185">Reference proteome</keyword>
<evidence type="ECO:0000256" key="1">
    <source>
        <dbReference type="SAM" id="MobiDB-lite"/>
    </source>
</evidence>
<keyword evidence="2" id="KW-0732">Signal</keyword>
<feature type="compositionally biased region" description="Basic and acidic residues" evidence="1">
    <location>
        <begin position="59"/>
        <end position="72"/>
    </location>
</feature>
<sequence>MFLRFLAILLAVAFGSALVAAKPRKRAKKPAATAAKVEKTETKPQPAKAEADDEEADEKGEKDEPEVTAKKAEPINTGDEMEAYRQVQNRKVVIVQDLADLLLMYEGEFGKFKSPDKRLQRARELDYITSGYEATDELTLGLLAHALVKKYNAERGWLNWLTGWERYALRDAQEAGIIPQRSAPSHRLSGEQLFAIMTDAEDYATKRSEWEKGDQK</sequence>
<dbReference type="STRING" id="869212.Turpa_2593"/>
<accession>I4B7H6</accession>
<dbReference type="EMBL" id="CP002959">
    <property type="protein sequence ID" value="AFM13233.1"/>
    <property type="molecule type" value="Genomic_DNA"/>
</dbReference>
<evidence type="ECO:0000256" key="2">
    <source>
        <dbReference type="SAM" id="SignalP"/>
    </source>
</evidence>
<dbReference type="KEGG" id="tpx:Turpa_2593"/>
<organism evidence="3 4">
    <name type="scientific">Turneriella parva (strain ATCC BAA-1111 / DSM 21527 / NCTC 11395 / H)</name>
    <name type="common">Leptospira parva</name>
    <dbReference type="NCBI Taxonomy" id="869212"/>
    <lineage>
        <taxon>Bacteria</taxon>
        <taxon>Pseudomonadati</taxon>
        <taxon>Spirochaetota</taxon>
        <taxon>Spirochaetia</taxon>
        <taxon>Leptospirales</taxon>
        <taxon>Leptospiraceae</taxon>
        <taxon>Turneriella</taxon>
    </lineage>
</organism>
<reference evidence="3 4" key="1">
    <citation type="submission" date="2012-06" db="EMBL/GenBank/DDBJ databases">
        <title>The complete chromosome of genome of Turneriella parva DSM 21527.</title>
        <authorList>
            <consortium name="US DOE Joint Genome Institute (JGI-PGF)"/>
            <person name="Lucas S."/>
            <person name="Han J."/>
            <person name="Lapidus A."/>
            <person name="Bruce D."/>
            <person name="Goodwin L."/>
            <person name="Pitluck S."/>
            <person name="Peters L."/>
            <person name="Kyrpides N."/>
            <person name="Mavromatis K."/>
            <person name="Ivanova N."/>
            <person name="Mikhailova N."/>
            <person name="Chertkov O."/>
            <person name="Detter J.C."/>
            <person name="Tapia R."/>
            <person name="Han C."/>
            <person name="Land M."/>
            <person name="Hauser L."/>
            <person name="Markowitz V."/>
            <person name="Cheng J.-F."/>
            <person name="Hugenholtz P."/>
            <person name="Woyke T."/>
            <person name="Wu D."/>
            <person name="Gronow S."/>
            <person name="Wellnitz S."/>
            <person name="Brambilla E."/>
            <person name="Klenk H.-P."/>
            <person name="Eisen J.A."/>
        </authorList>
    </citation>
    <scope>NUCLEOTIDE SEQUENCE [LARGE SCALE GENOMIC DNA]</scope>
    <source>
        <strain evidence="4">ATCC BAA-1111 / DSM 21527 / NCTC 11395 / H</strain>
    </source>
</reference>